<name>A0A0S4LJH0_9BACT</name>
<dbReference type="AlphaFoldDB" id="A0A0S4LJH0"/>
<evidence type="ECO:0000313" key="1">
    <source>
        <dbReference type="EMBL" id="CUS36712.1"/>
    </source>
</evidence>
<reference evidence="2" key="1">
    <citation type="submission" date="2015-10" db="EMBL/GenBank/DDBJ databases">
        <authorList>
            <person name="Luecker S."/>
            <person name="Luecker S."/>
        </authorList>
    </citation>
    <scope>NUCLEOTIDE SEQUENCE [LARGE SCALE GENOMIC DNA]</scope>
</reference>
<evidence type="ECO:0000313" key="2">
    <source>
        <dbReference type="Proteomes" id="UP000198736"/>
    </source>
</evidence>
<sequence>MPTVKKQALEMMKKLPEKSTWDDIMYEIYVRKKIEAGIQAADEGKVVPHGAVRKRFLKK</sequence>
<proteinExistence type="predicted"/>
<gene>
    <name evidence="1" type="ORF">COMA2_250043</name>
</gene>
<evidence type="ECO:0008006" key="3">
    <source>
        <dbReference type="Google" id="ProtNLM"/>
    </source>
</evidence>
<accession>A0A0S4LJH0</accession>
<organism evidence="1 2">
    <name type="scientific">Candidatus Nitrospira nitrificans</name>
    <dbReference type="NCBI Taxonomy" id="1742973"/>
    <lineage>
        <taxon>Bacteria</taxon>
        <taxon>Pseudomonadati</taxon>
        <taxon>Nitrospirota</taxon>
        <taxon>Nitrospiria</taxon>
        <taxon>Nitrospirales</taxon>
        <taxon>Nitrospiraceae</taxon>
        <taxon>Nitrospira</taxon>
    </lineage>
</organism>
<dbReference type="STRING" id="1742973.COMA2_250043"/>
<dbReference type="EMBL" id="CZPZ01000018">
    <property type="protein sequence ID" value="CUS36712.1"/>
    <property type="molecule type" value="Genomic_DNA"/>
</dbReference>
<dbReference type="OrthoDB" id="5422155at2"/>
<dbReference type="Proteomes" id="UP000198736">
    <property type="component" value="Unassembled WGS sequence"/>
</dbReference>
<dbReference type="RefSeq" id="WP_090898345.1">
    <property type="nucleotide sequence ID" value="NZ_CZPZ01000018.1"/>
</dbReference>
<protein>
    <recommendedName>
        <fullName evidence="3">Addiction module component</fullName>
    </recommendedName>
</protein>
<keyword evidence="2" id="KW-1185">Reference proteome</keyword>